<dbReference type="STRING" id="477641.MODMU_3626"/>
<dbReference type="KEGG" id="mmar:MODMU_3626"/>
<feature type="chain" id="PRO_5003689210" evidence="1">
    <location>
        <begin position="19"/>
        <end position="563"/>
    </location>
</feature>
<dbReference type="AlphaFoldDB" id="I4F073"/>
<dbReference type="OMA" id="GFTWIYC"/>
<dbReference type="GO" id="GO:0043190">
    <property type="term" value="C:ATP-binding cassette (ABC) transporter complex"/>
    <property type="evidence" value="ECO:0007669"/>
    <property type="project" value="InterPro"/>
</dbReference>
<dbReference type="PATRIC" id="fig|477641.3.peg.3441"/>
<evidence type="ECO:0000313" key="3">
    <source>
        <dbReference type="EMBL" id="CCH89036.1"/>
    </source>
</evidence>
<dbReference type="Gene3D" id="3.40.190.10">
    <property type="entry name" value="Periplasmic binding protein-like II"/>
    <property type="match status" value="1"/>
</dbReference>
<dbReference type="GO" id="GO:0042597">
    <property type="term" value="C:periplasmic space"/>
    <property type="evidence" value="ECO:0007669"/>
    <property type="project" value="UniProtKB-ARBA"/>
</dbReference>
<dbReference type="PIRSF" id="PIRSF002741">
    <property type="entry name" value="MppA"/>
    <property type="match status" value="1"/>
</dbReference>
<dbReference type="GO" id="GO:1904680">
    <property type="term" value="F:peptide transmembrane transporter activity"/>
    <property type="evidence" value="ECO:0007669"/>
    <property type="project" value="TreeGrafter"/>
</dbReference>
<feature type="signal peptide" evidence="1">
    <location>
        <begin position="1"/>
        <end position="18"/>
    </location>
</feature>
<dbReference type="Pfam" id="PF00496">
    <property type="entry name" value="SBP_bac_5"/>
    <property type="match status" value="1"/>
</dbReference>
<keyword evidence="4" id="KW-1185">Reference proteome</keyword>
<dbReference type="EMBL" id="FO203431">
    <property type="protein sequence ID" value="CCH89036.1"/>
    <property type="molecule type" value="Genomic_DNA"/>
</dbReference>
<evidence type="ECO:0000259" key="2">
    <source>
        <dbReference type="Pfam" id="PF00496"/>
    </source>
</evidence>
<dbReference type="OrthoDB" id="5240629at2"/>
<organism evidence="3 4">
    <name type="scientific">Modestobacter italicus (strain DSM 44449 / CECT 9708 / BC 501)</name>
    <dbReference type="NCBI Taxonomy" id="2732864"/>
    <lineage>
        <taxon>Bacteria</taxon>
        <taxon>Bacillati</taxon>
        <taxon>Actinomycetota</taxon>
        <taxon>Actinomycetes</taxon>
        <taxon>Geodermatophilales</taxon>
        <taxon>Geodermatophilaceae</taxon>
        <taxon>Modestobacter</taxon>
    </lineage>
</organism>
<dbReference type="CDD" id="cd08506">
    <property type="entry name" value="PBP2_clavulanate_OppA2"/>
    <property type="match status" value="1"/>
</dbReference>
<dbReference type="Proteomes" id="UP000006461">
    <property type="component" value="Chromosome"/>
</dbReference>
<dbReference type="GO" id="GO:0015833">
    <property type="term" value="P:peptide transport"/>
    <property type="evidence" value="ECO:0007669"/>
    <property type="project" value="TreeGrafter"/>
</dbReference>
<dbReference type="HOGENOM" id="CLU_017028_9_0_11"/>
<dbReference type="InterPro" id="IPR039424">
    <property type="entry name" value="SBP_5"/>
</dbReference>
<keyword evidence="1" id="KW-0732">Signal</keyword>
<feature type="domain" description="Solute-binding protein family 5" evidence="2">
    <location>
        <begin position="89"/>
        <end position="475"/>
    </location>
</feature>
<name>I4F073_MODI5</name>
<dbReference type="InterPro" id="IPR030678">
    <property type="entry name" value="Peptide/Ni-bd"/>
</dbReference>
<sequence>MVALVALLAGCGSGNSGAAGVPTQAGEPDSGVDGVRAPSDATGGTLRLVAGDIDSLDPQRSYSPGVWNLMRLYTRTLVTYSSEPGRTDELVPDLATDTGTTPDGGRTWTFTLKDGVRFETGRAITSRDVKYGIERSFASDVIIGGPTYVLDLLDDPQDPYAGPYQDESPGKLGLASIATPDDRTISFTLSTPAPDFPFVMALPSSSPVPAENDTGDGYRFKPVSSGPYLITSVDQVTGLVLDRNPQWDPATDEVRTALPDQVVVRSGLSGVTRDQALLAGSADADLSGTGVQVATTSRMDDALAGRVDDVTTGSLRLLALPTTVAPMDNADCRAAVAAAVDRGAVQEALGGPGNAVRSSLLWPRALAGGPEDPDPGQDLAAARASLTACGKPDGFSTVLAVPDAPNTVKLANAIADDLAEVGIQAEVRPLDPTSYYASDVGKPTNVVAQGYGIVLATWTADFPTAASFLTPLVDGRSVRDVGNTNYAQLADPGVNGLVDAARAATDPAAAADAWRQVVTAVGATGVYVPLAENRVQLLAGQQLRNGVVMQPYGGYDVVTAGVR</sequence>
<dbReference type="SUPFAM" id="SSF53850">
    <property type="entry name" value="Periplasmic binding protein-like II"/>
    <property type="match status" value="1"/>
</dbReference>
<evidence type="ECO:0000313" key="4">
    <source>
        <dbReference type="Proteomes" id="UP000006461"/>
    </source>
</evidence>
<dbReference type="InterPro" id="IPR000914">
    <property type="entry name" value="SBP_5_dom"/>
</dbReference>
<dbReference type="PANTHER" id="PTHR30290">
    <property type="entry name" value="PERIPLASMIC BINDING COMPONENT OF ABC TRANSPORTER"/>
    <property type="match status" value="1"/>
</dbReference>
<dbReference type="PANTHER" id="PTHR30290:SF83">
    <property type="entry name" value="ABC TRANSPORTER SUBSTRATE-BINDING PROTEIN"/>
    <property type="match status" value="1"/>
</dbReference>
<dbReference type="Gene3D" id="3.10.105.10">
    <property type="entry name" value="Dipeptide-binding Protein, Domain 3"/>
    <property type="match status" value="1"/>
</dbReference>
<evidence type="ECO:0000256" key="1">
    <source>
        <dbReference type="SAM" id="SignalP"/>
    </source>
</evidence>
<proteinExistence type="predicted"/>
<gene>
    <name evidence="3" type="primary">appA</name>
    <name evidence="3" type="ordered locus">MODMU_3626</name>
</gene>
<dbReference type="eggNOG" id="COG0747">
    <property type="taxonomic scope" value="Bacteria"/>
</dbReference>
<accession>I4F073</accession>
<reference evidence="3 4" key="1">
    <citation type="journal article" date="2012" name="J. Bacteriol.">
        <title>Genome Sequence of Radiation-Resistant Modestobacter marinus Strain BC501, a Representative Actinobacterium That Thrives on Calcareous Stone Surfaces.</title>
        <authorList>
            <person name="Normand P."/>
            <person name="Gury J."/>
            <person name="Pujic P."/>
            <person name="Chouaia B."/>
            <person name="Crotti E."/>
            <person name="Brusetti L."/>
            <person name="Daffonchio D."/>
            <person name="Vacherie B."/>
            <person name="Barbe V."/>
            <person name="Medigue C."/>
            <person name="Calteau A."/>
            <person name="Ghodhbane-Gtari F."/>
            <person name="Essoussi I."/>
            <person name="Nouioui I."/>
            <person name="Abbassi-Ghozzi I."/>
            <person name="Gtari M."/>
        </authorList>
    </citation>
    <scope>NUCLEOTIDE SEQUENCE [LARGE SCALE GENOMIC DNA]</scope>
    <source>
        <strain evidence="4">BC 501</strain>
    </source>
</reference>
<protein>
    <submittedName>
        <fullName evidence="3">ABC-type dipeptide transport system</fullName>
    </submittedName>
</protein>